<dbReference type="CDD" id="cd22160">
    <property type="entry name" value="F-box_AtFBL13-like"/>
    <property type="match status" value="1"/>
</dbReference>
<protein>
    <submittedName>
        <fullName evidence="2">F-box/LRR-repeat protein At4g13960 family</fullName>
    </submittedName>
</protein>
<dbReference type="InterPro" id="IPR001810">
    <property type="entry name" value="F-box_dom"/>
</dbReference>
<dbReference type="PANTHER" id="PTHR31293:SF12">
    <property type="entry name" value="RNI-LIKE SUPERFAMILY PROTEIN"/>
    <property type="match status" value="1"/>
</dbReference>
<dbReference type="STRING" id="3821.A0A151RCW9"/>
<sequence length="267" mass="31075">MQKPNFDMISNLPDYIIGHILSLLPTKDAVITCVLSKRWICLWTFITNLHFEDSSPSFSKFVSRVLFLVNASSIQSCSLSLSEVYDAHHVNHWISDIINKRVKEVSIYSKNRNYIWNYLWQCKSLEKLVQNMNDCKTVIVPSFVSLSSLTVLKLIRIAFHFDDPDSYYDTIRIAFHFDDPDSYYDTENPITLKFPLLREYETKNCIWSNVKRVTFDVPMLEVLFIEHYTNAFLFGESSQSIIKFCAPRLKEFAFSGVPVLGYTLQLS</sequence>
<dbReference type="InterPro" id="IPR036047">
    <property type="entry name" value="F-box-like_dom_sf"/>
</dbReference>
<dbReference type="PANTHER" id="PTHR31293">
    <property type="entry name" value="RNI-LIKE SUPERFAMILY PROTEIN"/>
    <property type="match status" value="1"/>
</dbReference>
<dbReference type="InterPro" id="IPR053781">
    <property type="entry name" value="F-box_AtFBL13-like"/>
</dbReference>
<dbReference type="OMA" id="DEYEPLH"/>
<dbReference type="AlphaFoldDB" id="A0A151RCW9"/>
<proteinExistence type="predicted"/>
<name>A0A151RCW9_CAJCA</name>
<dbReference type="Gramene" id="C.cajan_39483.t">
    <property type="protein sequence ID" value="C.cajan_39483.t.cds1"/>
    <property type="gene ID" value="C.cajan_39483"/>
</dbReference>
<evidence type="ECO:0000313" key="3">
    <source>
        <dbReference type="Proteomes" id="UP000075243"/>
    </source>
</evidence>
<dbReference type="SMART" id="SM00256">
    <property type="entry name" value="FBOX"/>
    <property type="match status" value="1"/>
</dbReference>
<accession>A0A151RCW9</accession>
<feature type="domain" description="F-box" evidence="1">
    <location>
        <begin position="12"/>
        <end position="52"/>
    </location>
</feature>
<gene>
    <name evidence="2" type="ORF">KK1_038166</name>
</gene>
<organism evidence="2 3">
    <name type="scientific">Cajanus cajan</name>
    <name type="common">Pigeon pea</name>
    <name type="synonym">Cajanus indicus</name>
    <dbReference type="NCBI Taxonomy" id="3821"/>
    <lineage>
        <taxon>Eukaryota</taxon>
        <taxon>Viridiplantae</taxon>
        <taxon>Streptophyta</taxon>
        <taxon>Embryophyta</taxon>
        <taxon>Tracheophyta</taxon>
        <taxon>Spermatophyta</taxon>
        <taxon>Magnoliopsida</taxon>
        <taxon>eudicotyledons</taxon>
        <taxon>Gunneridae</taxon>
        <taxon>Pentapetalae</taxon>
        <taxon>rosids</taxon>
        <taxon>fabids</taxon>
        <taxon>Fabales</taxon>
        <taxon>Fabaceae</taxon>
        <taxon>Papilionoideae</taxon>
        <taxon>50 kb inversion clade</taxon>
        <taxon>NPAAA clade</taxon>
        <taxon>indigoferoid/millettioid clade</taxon>
        <taxon>Phaseoleae</taxon>
        <taxon>Cajanus</taxon>
    </lineage>
</organism>
<dbReference type="SUPFAM" id="SSF81383">
    <property type="entry name" value="F-box domain"/>
    <property type="match status" value="1"/>
</dbReference>
<evidence type="ECO:0000259" key="1">
    <source>
        <dbReference type="SMART" id="SM00256"/>
    </source>
</evidence>
<reference evidence="2" key="1">
    <citation type="journal article" date="2012" name="Nat. Biotechnol.">
        <title>Draft genome sequence of pigeonpea (Cajanus cajan), an orphan legume crop of resource-poor farmers.</title>
        <authorList>
            <person name="Varshney R.K."/>
            <person name="Chen W."/>
            <person name="Li Y."/>
            <person name="Bharti A.K."/>
            <person name="Saxena R.K."/>
            <person name="Schlueter J.A."/>
            <person name="Donoghue M.T."/>
            <person name="Azam S."/>
            <person name="Fan G."/>
            <person name="Whaley A.M."/>
            <person name="Farmer A.D."/>
            <person name="Sheridan J."/>
            <person name="Iwata A."/>
            <person name="Tuteja R."/>
            <person name="Penmetsa R.V."/>
            <person name="Wu W."/>
            <person name="Upadhyaya H.D."/>
            <person name="Yang S.P."/>
            <person name="Shah T."/>
            <person name="Saxena K.B."/>
            <person name="Michael T."/>
            <person name="McCombie W.R."/>
            <person name="Yang B."/>
            <person name="Zhang G."/>
            <person name="Yang H."/>
            <person name="Wang J."/>
            <person name="Spillane C."/>
            <person name="Cook D.R."/>
            <person name="May G.D."/>
            <person name="Xu X."/>
            <person name="Jackson S.A."/>
        </authorList>
    </citation>
    <scope>NUCLEOTIDE SEQUENCE [LARGE SCALE GENOMIC DNA]</scope>
</reference>
<dbReference type="InterPro" id="IPR055294">
    <property type="entry name" value="FBL60-like"/>
</dbReference>
<dbReference type="Pfam" id="PF00646">
    <property type="entry name" value="F-box"/>
    <property type="match status" value="1"/>
</dbReference>
<dbReference type="Proteomes" id="UP000075243">
    <property type="component" value="Unassembled WGS sequence"/>
</dbReference>
<evidence type="ECO:0000313" key="2">
    <source>
        <dbReference type="EMBL" id="KYP40504.1"/>
    </source>
</evidence>
<keyword evidence="3" id="KW-1185">Reference proteome</keyword>
<dbReference type="EMBL" id="KQ483831">
    <property type="protein sequence ID" value="KYP40504.1"/>
    <property type="molecule type" value="Genomic_DNA"/>
</dbReference>